<evidence type="ECO:0000256" key="3">
    <source>
        <dbReference type="ARBA" id="ARBA00022679"/>
    </source>
</evidence>
<accession>A0ABT3FWU6</accession>
<evidence type="ECO:0000256" key="6">
    <source>
        <dbReference type="ARBA" id="ARBA00022723"/>
    </source>
</evidence>
<keyword evidence="6 12" id="KW-0479">Metal-binding</keyword>
<dbReference type="InterPro" id="IPR037068">
    <property type="entry name" value="DNA_primase_core_N_sf"/>
</dbReference>
<keyword evidence="1 12" id="KW-0240">DNA-directed RNA polymerase</keyword>
<feature type="domain" description="Toprim" evidence="14">
    <location>
        <begin position="260"/>
        <end position="343"/>
    </location>
</feature>
<keyword evidence="7 12" id="KW-0863">Zinc-finger</keyword>
<dbReference type="PANTHER" id="PTHR30313:SF2">
    <property type="entry name" value="DNA PRIMASE"/>
    <property type="match status" value="1"/>
</dbReference>
<dbReference type="HAMAP" id="MF_00974">
    <property type="entry name" value="DNA_primase_DnaG"/>
    <property type="match status" value="1"/>
</dbReference>
<evidence type="ECO:0000256" key="13">
    <source>
        <dbReference type="SAM" id="MobiDB-lite"/>
    </source>
</evidence>
<gene>
    <name evidence="12 15" type="primary">dnaG</name>
    <name evidence="15" type="ORF">OJ996_00685</name>
</gene>
<dbReference type="Gene3D" id="3.90.980.10">
    <property type="entry name" value="DNA primase, catalytic core, N-terminal domain"/>
    <property type="match status" value="1"/>
</dbReference>
<dbReference type="CDD" id="cd03364">
    <property type="entry name" value="TOPRIM_DnaG_primases"/>
    <property type="match status" value="1"/>
</dbReference>
<proteinExistence type="inferred from homology"/>
<dbReference type="InterPro" id="IPR034151">
    <property type="entry name" value="TOPRIM_DnaG_bac"/>
</dbReference>
<keyword evidence="5 12" id="KW-0235">DNA replication</keyword>
<dbReference type="InterPro" id="IPR006171">
    <property type="entry name" value="TOPRIM_dom"/>
</dbReference>
<evidence type="ECO:0000256" key="10">
    <source>
        <dbReference type="ARBA" id="ARBA00023125"/>
    </source>
</evidence>
<evidence type="ECO:0000256" key="1">
    <source>
        <dbReference type="ARBA" id="ARBA00022478"/>
    </source>
</evidence>
<name>A0ABT3FWU6_9BACT</name>
<evidence type="ECO:0000256" key="4">
    <source>
        <dbReference type="ARBA" id="ARBA00022695"/>
    </source>
</evidence>
<feature type="region of interest" description="Disordered" evidence="13">
    <location>
        <begin position="612"/>
        <end position="633"/>
    </location>
</feature>
<keyword evidence="4 12" id="KW-0548">Nucleotidyltransferase</keyword>
<dbReference type="InterPro" id="IPR019475">
    <property type="entry name" value="DNA_primase_DnaB-bd"/>
</dbReference>
<dbReference type="Pfam" id="PF13155">
    <property type="entry name" value="Toprim_2"/>
    <property type="match status" value="1"/>
</dbReference>
<dbReference type="Pfam" id="PF01807">
    <property type="entry name" value="Zn_ribbon_DnaG"/>
    <property type="match status" value="1"/>
</dbReference>
<keyword evidence="2 12" id="KW-0639">Primosome</keyword>
<dbReference type="Proteomes" id="UP001165653">
    <property type="component" value="Unassembled WGS sequence"/>
</dbReference>
<feature type="region of interest" description="Disordered" evidence="13">
    <location>
        <begin position="433"/>
        <end position="455"/>
    </location>
</feature>
<keyword evidence="3 12" id="KW-0808">Transferase</keyword>
<dbReference type="SUPFAM" id="SSF57783">
    <property type="entry name" value="Zinc beta-ribbon"/>
    <property type="match status" value="1"/>
</dbReference>
<evidence type="ECO:0000256" key="5">
    <source>
        <dbReference type="ARBA" id="ARBA00022705"/>
    </source>
</evidence>
<dbReference type="InterPro" id="IPR050219">
    <property type="entry name" value="DnaG_primase"/>
</dbReference>
<dbReference type="InterPro" id="IPR006295">
    <property type="entry name" value="DNA_primase_DnaG"/>
</dbReference>
<dbReference type="Pfam" id="PF10410">
    <property type="entry name" value="DnaB_bind"/>
    <property type="match status" value="1"/>
</dbReference>
<dbReference type="PROSITE" id="PS50880">
    <property type="entry name" value="TOPRIM"/>
    <property type="match status" value="1"/>
</dbReference>
<dbReference type="Pfam" id="PF08275">
    <property type="entry name" value="DNAG_N"/>
    <property type="match status" value="1"/>
</dbReference>
<evidence type="ECO:0000313" key="16">
    <source>
        <dbReference type="Proteomes" id="UP001165653"/>
    </source>
</evidence>
<evidence type="ECO:0000313" key="15">
    <source>
        <dbReference type="EMBL" id="MCW1912068.1"/>
    </source>
</evidence>
<evidence type="ECO:0000256" key="12">
    <source>
        <dbReference type="HAMAP-Rule" id="MF_00974"/>
    </source>
</evidence>
<evidence type="ECO:0000256" key="7">
    <source>
        <dbReference type="ARBA" id="ARBA00022771"/>
    </source>
</evidence>
<dbReference type="EMBL" id="JAPDDR010000001">
    <property type="protein sequence ID" value="MCW1912068.1"/>
    <property type="molecule type" value="Genomic_DNA"/>
</dbReference>
<keyword evidence="8 12" id="KW-0862">Zinc</keyword>
<keyword evidence="10 12" id="KW-0238">DNA-binding</keyword>
<dbReference type="PANTHER" id="PTHR30313">
    <property type="entry name" value="DNA PRIMASE"/>
    <property type="match status" value="1"/>
</dbReference>
<dbReference type="RefSeq" id="WP_264510119.1">
    <property type="nucleotide sequence ID" value="NZ_JAPDDR010000001.1"/>
</dbReference>
<evidence type="ECO:0000256" key="9">
    <source>
        <dbReference type="ARBA" id="ARBA00022842"/>
    </source>
</evidence>
<dbReference type="Gene3D" id="3.90.580.10">
    <property type="entry name" value="Zinc finger, CHC2-type domain"/>
    <property type="match status" value="1"/>
</dbReference>
<organism evidence="15 16">
    <name type="scientific">Luteolibacter rhizosphaerae</name>
    <dbReference type="NCBI Taxonomy" id="2989719"/>
    <lineage>
        <taxon>Bacteria</taxon>
        <taxon>Pseudomonadati</taxon>
        <taxon>Verrucomicrobiota</taxon>
        <taxon>Verrucomicrobiia</taxon>
        <taxon>Verrucomicrobiales</taxon>
        <taxon>Verrucomicrobiaceae</taxon>
        <taxon>Luteolibacter</taxon>
    </lineage>
</organism>
<dbReference type="InterPro" id="IPR036977">
    <property type="entry name" value="DNA_primase_Znf_CHC2"/>
</dbReference>
<dbReference type="EC" id="2.7.7.101" evidence="12"/>
<sequence length="633" mass="70939">MPQISRETTEQILAATDIVDVIGSYIEVKRTGPAYKALCPFHNEKTPSFNINPHRQFFHCFGCGKSGDAITFVREYENLTFSDAVKKLATRAGITVVEEAVDPQEDRARRQRGKQLDLHREVAAFLHQMLFTRDAAHAREHLKGRGFGKEMAERWQIGWMPEDPRVFMDWAREKKLTGRDLVDSGIFVQKERGGIYVRFRDRLMIPIRNEHGDVIAFTGRQLRDDPRSGKYINSPETAVFKKSHVLFALERARKAILKESAVVMVEGQLDAICCHEQGIENTVASQGTAFTTNHAKLLRRYAKNVILCFDSDNAGLEAASKAFPILTAEGLPVKVARMPAGEDPDTFLRKHGADAFREMLANAADFFDFRIDRESVNGGLASLQQRSAFAKTCANLLSLIPDAVTRENMINHVATRLRIGVPELRDTVAREIRFAKNKPEPRDRNAPPEPEREEPVAMDPLVGYLCSLALHCAPAQDWLGEQYETLHEAAEDIEGVPVLECILSARPDPASPASVNAFLAGLKESYRLALHADSTFHVDPPEDWLGAVEEALARVSAKALLKRDARIDAELSRPDLTHAEMMPLLEQKKLIAHLISGLDQRFIFSDRFAPVKKAKPKSDFRPNRSGSRPQNNP</sequence>
<comment type="function">
    <text evidence="12">RNA polymerase that catalyzes the synthesis of short RNA molecules used as primers for DNA polymerase during DNA replication.</text>
</comment>
<evidence type="ECO:0000259" key="14">
    <source>
        <dbReference type="PROSITE" id="PS50880"/>
    </source>
</evidence>
<comment type="subunit">
    <text evidence="12">Monomer. Interacts with DnaB.</text>
</comment>
<comment type="similarity">
    <text evidence="12">Belongs to the DnaG primase family.</text>
</comment>
<comment type="domain">
    <text evidence="12">Contains an N-terminal zinc-binding domain, a central core domain that contains the primase activity, and a C-terminal DnaB-binding domain.</text>
</comment>
<dbReference type="Gene3D" id="3.40.1360.10">
    <property type="match status" value="1"/>
</dbReference>
<keyword evidence="16" id="KW-1185">Reference proteome</keyword>
<keyword evidence="11 12" id="KW-0804">Transcription</keyword>
<dbReference type="InterPro" id="IPR013264">
    <property type="entry name" value="DNAG_N"/>
</dbReference>
<keyword evidence="9" id="KW-0460">Magnesium</keyword>
<dbReference type="InterPro" id="IPR002694">
    <property type="entry name" value="Znf_CHC2"/>
</dbReference>
<evidence type="ECO:0000256" key="8">
    <source>
        <dbReference type="ARBA" id="ARBA00022833"/>
    </source>
</evidence>
<dbReference type="SUPFAM" id="SSF56731">
    <property type="entry name" value="DNA primase core"/>
    <property type="match status" value="1"/>
</dbReference>
<evidence type="ECO:0000256" key="11">
    <source>
        <dbReference type="ARBA" id="ARBA00023163"/>
    </source>
</evidence>
<dbReference type="SMART" id="SM00493">
    <property type="entry name" value="TOPRIM"/>
    <property type="match status" value="1"/>
</dbReference>
<dbReference type="InterPro" id="IPR030846">
    <property type="entry name" value="DnaG_bac"/>
</dbReference>
<protein>
    <recommendedName>
        <fullName evidence="12">DNA primase</fullName>
        <ecNumber evidence="12">2.7.7.101</ecNumber>
    </recommendedName>
</protein>
<evidence type="ECO:0000256" key="2">
    <source>
        <dbReference type="ARBA" id="ARBA00022515"/>
    </source>
</evidence>
<dbReference type="NCBIfam" id="TIGR01391">
    <property type="entry name" value="dnaG"/>
    <property type="match status" value="1"/>
</dbReference>
<feature type="compositionally biased region" description="Polar residues" evidence="13">
    <location>
        <begin position="624"/>
        <end position="633"/>
    </location>
</feature>
<reference evidence="15" key="1">
    <citation type="submission" date="2022-10" db="EMBL/GenBank/DDBJ databases">
        <title>Luteolibacter sp. GHJ8, whole genome shotgun sequencing project.</title>
        <authorList>
            <person name="Zhao G."/>
            <person name="Shen L."/>
        </authorList>
    </citation>
    <scope>NUCLEOTIDE SEQUENCE</scope>
    <source>
        <strain evidence="15">GHJ8</strain>
    </source>
</reference>
<feature type="zinc finger region" description="CHC2-type" evidence="12">
    <location>
        <begin position="39"/>
        <end position="63"/>
    </location>
</feature>
<comment type="cofactor">
    <cofactor evidence="12">
        <name>Zn(2+)</name>
        <dbReference type="ChEBI" id="CHEBI:29105"/>
    </cofactor>
    <text evidence="12">Binds 1 zinc ion per monomer.</text>
</comment>
<comment type="catalytic activity">
    <reaction evidence="12">
        <text>ssDNA + n NTP = ssDNA/pppN(pN)n-1 hybrid + (n-1) diphosphate.</text>
        <dbReference type="EC" id="2.7.7.101"/>
    </reaction>
</comment>
<dbReference type="SMART" id="SM00400">
    <property type="entry name" value="ZnF_CHCC"/>
    <property type="match status" value="1"/>
</dbReference>
<comment type="caution">
    <text evidence="15">The sequence shown here is derived from an EMBL/GenBank/DDBJ whole genome shotgun (WGS) entry which is preliminary data.</text>
</comment>